<evidence type="ECO:0000313" key="2">
    <source>
        <dbReference type="EMBL" id="SNR61979.1"/>
    </source>
</evidence>
<dbReference type="AlphaFoldDB" id="A0A238XVF3"/>
<evidence type="ECO:0000313" key="3">
    <source>
        <dbReference type="Proteomes" id="UP000198297"/>
    </source>
</evidence>
<organism evidence="2 3">
    <name type="scientific">Halorubrum ezzemoulense</name>
    <name type="common">Halorubrum chaoviator</name>
    <dbReference type="NCBI Taxonomy" id="337243"/>
    <lineage>
        <taxon>Archaea</taxon>
        <taxon>Methanobacteriati</taxon>
        <taxon>Methanobacteriota</taxon>
        <taxon>Stenosarchaea group</taxon>
        <taxon>Halobacteria</taxon>
        <taxon>Halobacteriales</taxon>
        <taxon>Haloferacaceae</taxon>
        <taxon>Halorubrum</taxon>
    </lineage>
</organism>
<protein>
    <submittedName>
        <fullName evidence="2">Uncharacterized protein</fullName>
    </submittedName>
</protein>
<feature type="compositionally biased region" description="Polar residues" evidence="1">
    <location>
        <begin position="171"/>
        <end position="185"/>
    </location>
</feature>
<accession>A0A238XVF3</accession>
<reference evidence="3" key="1">
    <citation type="submission" date="2017-06" db="EMBL/GenBank/DDBJ databases">
        <authorList>
            <person name="Varghese N."/>
            <person name="Submissions S."/>
        </authorList>
    </citation>
    <scope>NUCLEOTIDE SEQUENCE [LARGE SCALE GENOMIC DNA]</scope>
    <source>
        <strain evidence="3">DSM 19316</strain>
    </source>
</reference>
<gene>
    <name evidence="2" type="ORF">SAMN06266787_106129</name>
</gene>
<dbReference type="Proteomes" id="UP000198297">
    <property type="component" value="Unassembled WGS sequence"/>
</dbReference>
<evidence type="ECO:0000256" key="1">
    <source>
        <dbReference type="SAM" id="MobiDB-lite"/>
    </source>
</evidence>
<dbReference type="RefSeq" id="WP_137703868.1">
    <property type="nucleotide sequence ID" value="NZ_FZNK01000006.1"/>
</dbReference>
<dbReference type="EMBL" id="FZNK01000006">
    <property type="protein sequence ID" value="SNR61979.1"/>
    <property type="molecule type" value="Genomic_DNA"/>
</dbReference>
<name>A0A238XVF3_HALEZ</name>
<sequence length="335" mass="36682">MGDNKKWTRRAAVGSFVSGGGFMLFGTGGSTQITSNRDVTVNTGDDEDAVVRFVDRSENADVVDSTDGEEVYVIEDGVGEFNINRVSVSGTTGSGNDSVRIEVVEDEESPNSFSVKAACPNEPTTFNDDFLKLLFELDNDDQTITATRTTNNRISFDCGTESYDYGDSANYRDNSGNTDNSNIPPGNNAKGEVLNPERLNQRNENDPNDPYAILQGESNKRGNSIDGANIGFALPPVPESEKYVLDVFVSDKQPGGDWVVDVVDGDKNPLTRAGNGKKDKLKKGLNSFEFELNEEKIDPLKQIKLYLIFRMTSSGNNKKAEIDYFELKPTQNSTS</sequence>
<proteinExistence type="predicted"/>
<feature type="region of interest" description="Disordered" evidence="1">
    <location>
        <begin position="167"/>
        <end position="220"/>
    </location>
</feature>